<evidence type="ECO:0000313" key="4">
    <source>
        <dbReference type="Proteomes" id="UP000297900"/>
    </source>
</evidence>
<dbReference type="Gene3D" id="3.30.530.20">
    <property type="match status" value="1"/>
</dbReference>
<dbReference type="InterPro" id="IPR023393">
    <property type="entry name" value="START-like_dom_sf"/>
</dbReference>
<sequence length="156" mass="17799">MNPNHSSDTNTNTITKEIFIECRTETLFSFFTDPDKLVRWMGRHVLLEPSIGGKYRIDVNGSDIAMGEYKEIIPNEKIVMTWGWEKSKIVPPGSSTVEFRMTPKGNGTLLQLTHYDLPESEIASHQQGWTHYMARIQSFAQGQDPGIDPWSEQAMH</sequence>
<protein>
    <submittedName>
        <fullName evidence="3">Transcriptional regulator</fullName>
    </submittedName>
</protein>
<dbReference type="AlphaFoldDB" id="A0A4Y8LWP7"/>
<dbReference type="RefSeq" id="WP_135152660.1">
    <property type="nucleotide sequence ID" value="NZ_SOMN01000018.1"/>
</dbReference>
<comment type="similarity">
    <text evidence="1">Belongs to the AHA1 family.</text>
</comment>
<organism evidence="3 4">
    <name type="scientific">Cohnella luojiensis</name>
    <dbReference type="NCBI Taxonomy" id="652876"/>
    <lineage>
        <taxon>Bacteria</taxon>
        <taxon>Bacillati</taxon>
        <taxon>Bacillota</taxon>
        <taxon>Bacilli</taxon>
        <taxon>Bacillales</taxon>
        <taxon>Paenibacillaceae</taxon>
        <taxon>Cohnella</taxon>
    </lineage>
</organism>
<comment type="caution">
    <text evidence="3">The sequence shown here is derived from an EMBL/GenBank/DDBJ whole genome shotgun (WGS) entry which is preliminary data.</text>
</comment>
<gene>
    <name evidence="3" type="ORF">E2980_13175</name>
</gene>
<evidence type="ECO:0000259" key="2">
    <source>
        <dbReference type="Pfam" id="PF08327"/>
    </source>
</evidence>
<reference evidence="3 4" key="1">
    <citation type="submission" date="2019-03" db="EMBL/GenBank/DDBJ databases">
        <title>Cohnella endophytica sp. nov., a novel endophytic bacterium isolated from bark of Sonneratia apetala.</title>
        <authorList>
            <person name="Tuo L."/>
        </authorList>
    </citation>
    <scope>NUCLEOTIDE SEQUENCE [LARGE SCALE GENOMIC DNA]</scope>
    <source>
        <strain evidence="3 4">CCTCC AB 208254</strain>
    </source>
</reference>
<dbReference type="EMBL" id="SOMN01000018">
    <property type="protein sequence ID" value="TFE25541.1"/>
    <property type="molecule type" value="Genomic_DNA"/>
</dbReference>
<name>A0A4Y8LWP7_9BACL</name>
<proteinExistence type="inferred from homology"/>
<dbReference type="OrthoDB" id="9786557at2"/>
<keyword evidence="4" id="KW-1185">Reference proteome</keyword>
<evidence type="ECO:0000256" key="1">
    <source>
        <dbReference type="ARBA" id="ARBA00006817"/>
    </source>
</evidence>
<feature type="domain" description="Activator of Hsp90 ATPase homologue 1/2-like C-terminal" evidence="2">
    <location>
        <begin position="24"/>
        <end position="138"/>
    </location>
</feature>
<dbReference type="Pfam" id="PF08327">
    <property type="entry name" value="AHSA1"/>
    <property type="match status" value="1"/>
</dbReference>
<dbReference type="Proteomes" id="UP000297900">
    <property type="component" value="Unassembled WGS sequence"/>
</dbReference>
<accession>A0A4Y8LWP7</accession>
<dbReference type="SUPFAM" id="SSF55961">
    <property type="entry name" value="Bet v1-like"/>
    <property type="match status" value="1"/>
</dbReference>
<dbReference type="InterPro" id="IPR013538">
    <property type="entry name" value="ASHA1/2-like_C"/>
</dbReference>
<evidence type="ECO:0000313" key="3">
    <source>
        <dbReference type="EMBL" id="TFE25541.1"/>
    </source>
</evidence>